<feature type="transmembrane region" description="Helical" evidence="9">
    <location>
        <begin position="430"/>
        <end position="452"/>
    </location>
</feature>
<organism evidence="11 12">
    <name type="scientific">Malus domestica</name>
    <name type="common">Apple</name>
    <name type="synonym">Pyrus malus</name>
    <dbReference type="NCBI Taxonomy" id="3750"/>
    <lineage>
        <taxon>Eukaryota</taxon>
        <taxon>Viridiplantae</taxon>
        <taxon>Streptophyta</taxon>
        <taxon>Embryophyta</taxon>
        <taxon>Tracheophyta</taxon>
        <taxon>Spermatophyta</taxon>
        <taxon>Magnoliopsida</taxon>
        <taxon>eudicotyledons</taxon>
        <taxon>Gunneridae</taxon>
        <taxon>Pentapetalae</taxon>
        <taxon>rosids</taxon>
        <taxon>fabids</taxon>
        <taxon>Rosales</taxon>
        <taxon>Rosaceae</taxon>
        <taxon>Amygdaloideae</taxon>
        <taxon>Maleae</taxon>
        <taxon>Malus</taxon>
    </lineage>
</organism>
<dbReference type="InterPro" id="IPR013057">
    <property type="entry name" value="AA_transpt_TM"/>
</dbReference>
<keyword evidence="2" id="KW-0813">Transport</keyword>
<feature type="region of interest" description="Disordered" evidence="8">
    <location>
        <begin position="1"/>
        <end position="52"/>
    </location>
</feature>
<feature type="transmembrane region" description="Helical" evidence="9">
    <location>
        <begin position="290"/>
        <end position="313"/>
    </location>
</feature>
<feature type="compositionally biased region" description="Basic and acidic residues" evidence="8">
    <location>
        <begin position="1"/>
        <end position="34"/>
    </location>
</feature>
<keyword evidence="4" id="KW-0029">Amino-acid transport</keyword>
<proteinExistence type="inferred from homology"/>
<keyword evidence="3 9" id="KW-0812">Transmembrane</keyword>
<keyword evidence="6 9" id="KW-0472">Membrane</keyword>
<dbReference type="GO" id="GO:0015179">
    <property type="term" value="F:L-amino acid transmembrane transporter activity"/>
    <property type="evidence" value="ECO:0007669"/>
    <property type="project" value="TreeGrafter"/>
</dbReference>
<name>A0A498IC00_MALDO</name>
<evidence type="ECO:0000313" key="12">
    <source>
        <dbReference type="Proteomes" id="UP000290289"/>
    </source>
</evidence>
<evidence type="ECO:0000256" key="2">
    <source>
        <dbReference type="ARBA" id="ARBA00022448"/>
    </source>
</evidence>
<dbReference type="Proteomes" id="UP000290289">
    <property type="component" value="Chromosome 12"/>
</dbReference>
<evidence type="ECO:0000256" key="9">
    <source>
        <dbReference type="SAM" id="Phobius"/>
    </source>
</evidence>
<feature type="transmembrane region" description="Helical" evidence="9">
    <location>
        <begin position="525"/>
        <end position="547"/>
    </location>
</feature>
<gene>
    <name evidence="11" type="ORF">DVH24_004413</name>
</gene>
<evidence type="ECO:0000256" key="3">
    <source>
        <dbReference type="ARBA" id="ARBA00022692"/>
    </source>
</evidence>
<accession>A0A498IC00</accession>
<dbReference type="AlphaFoldDB" id="A0A498IC00"/>
<reference evidence="11 12" key="1">
    <citation type="submission" date="2018-10" db="EMBL/GenBank/DDBJ databases">
        <title>A high-quality apple genome assembly.</title>
        <authorList>
            <person name="Hu J."/>
        </authorList>
    </citation>
    <scope>NUCLEOTIDE SEQUENCE [LARGE SCALE GENOMIC DNA]</scope>
    <source>
        <strain evidence="12">cv. HFTH1</strain>
        <tissue evidence="11">Young leaf</tissue>
    </source>
</reference>
<feature type="transmembrane region" description="Helical" evidence="9">
    <location>
        <begin position="464"/>
        <end position="485"/>
    </location>
</feature>
<comment type="caution">
    <text evidence="11">The sequence shown here is derived from an EMBL/GenBank/DDBJ whole genome shotgun (WGS) entry which is preliminary data.</text>
</comment>
<evidence type="ECO:0000259" key="10">
    <source>
        <dbReference type="Pfam" id="PF01490"/>
    </source>
</evidence>
<dbReference type="PANTHER" id="PTHR22950:SF692">
    <property type="entry name" value="TRANSMEMBRANE AMINO ACID TRANSPORTER FAMILY PROTEIN"/>
    <property type="match status" value="1"/>
</dbReference>
<evidence type="ECO:0000256" key="6">
    <source>
        <dbReference type="ARBA" id="ARBA00023136"/>
    </source>
</evidence>
<dbReference type="PANTHER" id="PTHR22950">
    <property type="entry name" value="AMINO ACID TRANSPORTER"/>
    <property type="match status" value="1"/>
</dbReference>
<dbReference type="GO" id="GO:0005774">
    <property type="term" value="C:vacuolar membrane"/>
    <property type="evidence" value="ECO:0007669"/>
    <property type="project" value="TreeGrafter"/>
</dbReference>
<evidence type="ECO:0000256" key="8">
    <source>
        <dbReference type="SAM" id="MobiDB-lite"/>
    </source>
</evidence>
<feature type="transmembrane region" description="Helical" evidence="9">
    <location>
        <begin position="266"/>
        <end position="284"/>
    </location>
</feature>
<evidence type="ECO:0000256" key="5">
    <source>
        <dbReference type="ARBA" id="ARBA00022989"/>
    </source>
</evidence>
<feature type="domain" description="Amino acid transporter transmembrane" evidence="10">
    <location>
        <begin position="155"/>
        <end position="547"/>
    </location>
</feature>
<comment type="subcellular location">
    <subcellularLocation>
        <location evidence="1">Membrane</location>
        <topology evidence="1">Multi-pass membrane protein</topology>
    </subcellularLocation>
</comment>
<feature type="transmembrane region" description="Helical" evidence="9">
    <location>
        <begin position="185"/>
        <end position="204"/>
    </location>
</feature>
<dbReference type="EMBL" id="RDQH01000338">
    <property type="protein sequence ID" value="RXH80499.1"/>
    <property type="molecule type" value="Genomic_DNA"/>
</dbReference>
<dbReference type="STRING" id="3750.A0A498IC00"/>
<feature type="transmembrane region" description="Helical" evidence="9">
    <location>
        <begin position="491"/>
        <end position="513"/>
    </location>
</feature>
<evidence type="ECO:0000256" key="4">
    <source>
        <dbReference type="ARBA" id="ARBA00022970"/>
    </source>
</evidence>
<evidence type="ECO:0000256" key="1">
    <source>
        <dbReference type="ARBA" id="ARBA00004141"/>
    </source>
</evidence>
<dbReference type="Pfam" id="PF01490">
    <property type="entry name" value="Aa_trans"/>
    <property type="match status" value="1"/>
</dbReference>
<feature type="transmembrane region" description="Helical" evidence="9">
    <location>
        <begin position="363"/>
        <end position="387"/>
    </location>
</feature>
<evidence type="ECO:0000256" key="7">
    <source>
        <dbReference type="ARBA" id="ARBA00049662"/>
    </source>
</evidence>
<protein>
    <recommendedName>
        <fullName evidence="10">Amino acid transporter transmembrane domain-containing protein</fullName>
    </recommendedName>
</protein>
<sequence>MMSGTKMDEDLGPDRGDDHFHTEDEENQAHRGCEQYETDSESDIIRVPTPNLSQNSIDINTNAWPQSYRQSIDMYTSVTPPSFVFLRASSITSNFSILDKRHSISSDSDSSSTRLLISQNWLDKEIPPSPSQAAKLYSSYVSLNELPPPQERCCSFSQAVINGVNVLCGIGLLTTPYAIREGGWLSLILLAFFGVICCYTGILLKRCLESCPGLRTYPDIGQAAFGSAGRFFLSAACVEFLTMMSDNLASAFPNTHMTFAGIDLDCHQIFAIISTLVILPTVWLQNLSLLSYLSVGGVVASILVALCLLWVGVVNQVGFHHKGSALNLADISVTIGIYGFGFAGHSVFPNIYTSMREPSQFSAVLITSVTFCFFIYTGVAVCGFMMFGDSIHSQFTLNMPKQFVASKISVWTTVWFKKLGSFIYESQLSNYALVVIPMTKYALTMTPVALSLEELFPDAWMGSHLVSIIVRTLLVLSTLVVAMNFPYFGSVMALIGSFVAMLVAVVFPCVCYLKLHSGRLTKLQIATCIMIISVGVVCSIIGTYSAISRIAEQIVE</sequence>
<keyword evidence="5 9" id="KW-1133">Transmembrane helix</keyword>
<comment type="similarity">
    <text evidence="7">Belongs to the amino acid/polyamine transporter 2 family. Amino acid/auxin permease (AAAP) (TC 2.A.18.5) subfamily.</text>
</comment>
<evidence type="ECO:0000313" key="11">
    <source>
        <dbReference type="EMBL" id="RXH80499.1"/>
    </source>
</evidence>
<keyword evidence="12" id="KW-1185">Reference proteome</keyword>